<accession>A0A1Y2I222</accession>
<keyword evidence="2" id="KW-1185">Reference proteome</keyword>
<dbReference type="AlphaFoldDB" id="A0A1Y2I222"/>
<dbReference type="Proteomes" id="UP000193411">
    <property type="component" value="Unassembled WGS sequence"/>
</dbReference>
<comment type="caution">
    <text evidence="1">The sequence shown here is derived from an EMBL/GenBank/DDBJ whole genome shotgun (WGS) entry which is preliminary data.</text>
</comment>
<protein>
    <submittedName>
        <fullName evidence="1">Uncharacterized protein</fullName>
    </submittedName>
</protein>
<proteinExistence type="predicted"/>
<evidence type="ECO:0000313" key="1">
    <source>
        <dbReference type="EMBL" id="ORZ40917.1"/>
    </source>
</evidence>
<evidence type="ECO:0000313" key="2">
    <source>
        <dbReference type="Proteomes" id="UP000193411"/>
    </source>
</evidence>
<organism evidence="1 2">
    <name type="scientific">Catenaria anguillulae PL171</name>
    <dbReference type="NCBI Taxonomy" id="765915"/>
    <lineage>
        <taxon>Eukaryota</taxon>
        <taxon>Fungi</taxon>
        <taxon>Fungi incertae sedis</taxon>
        <taxon>Blastocladiomycota</taxon>
        <taxon>Blastocladiomycetes</taxon>
        <taxon>Blastocladiales</taxon>
        <taxon>Catenariaceae</taxon>
        <taxon>Catenaria</taxon>
    </lineage>
</organism>
<gene>
    <name evidence="1" type="ORF">BCR44DRAFT_1424032</name>
</gene>
<dbReference type="EMBL" id="MCFL01000002">
    <property type="protein sequence ID" value="ORZ40917.1"/>
    <property type="molecule type" value="Genomic_DNA"/>
</dbReference>
<sequence length="225" mass="24122">MIATPAVLFSSPAQTHVSPFKHACDNQKHEAECQLPHGSSVSSSLLLLPQPMNDDAFVPQVPTPSQSLASSPDNMLPSAMEEMRRPGGCPASTTDPSPCAHAMDQSTFELDEDARTFVSQELFSVHSTLGFGSVASVASLLVWNSHHHVECQGSHDVGTPAWKPIIIRLKAPRLPTSVPSTPDLSCPMRLSSNGPMTMTSGGANKSANHRLGMYSYNKTMPLLFT</sequence>
<name>A0A1Y2I222_9FUNG</name>
<reference evidence="1 2" key="1">
    <citation type="submission" date="2016-07" db="EMBL/GenBank/DDBJ databases">
        <title>Pervasive Adenine N6-methylation of Active Genes in Fungi.</title>
        <authorList>
            <consortium name="DOE Joint Genome Institute"/>
            <person name="Mondo S.J."/>
            <person name="Dannebaum R.O."/>
            <person name="Kuo R.C."/>
            <person name="Labutti K."/>
            <person name="Haridas S."/>
            <person name="Kuo A."/>
            <person name="Salamov A."/>
            <person name="Ahrendt S.R."/>
            <person name="Lipzen A."/>
            <person name="Sullivan W."/>
            <person name="Andreopoulos W.B."/>
            <person name="Clum A."/>
            <person name="Lindquist E."/>
            <person name="Daum C."/>
            <person name="Ramamoorthy G.K."/>
            <person name="Gryganskyi A."/>
            <person name="Culley D."/>
            <person name="Magnuson J.K."/>
            <person name="James T.Y."/>
            <person name="O'Malley M.A."/>
            <person name="Stajich J.E."/>
            <person name="Spatafora J.W."/>
            <person name="Visel A."/>
            <person name="Grigoriev I.V."/>
        </authorList>
    </citation>
    <scope>NUCLEOTIDE SEQUENCE [LARGE SCALE GENOMIC DNA]</scope>
    <source>
        <strain evidence="1 2">PL171</strain>
    </source>
</reference>